<comment type="cofactor">
    <cofactor evidence="1 11">
        <name>pyridoxal 5'-phosphate</name>
        <dbReference type="ChEBI" id="CHEBI:597326"/>
    </cofactor>
</comment>
<dbReference type="EMBL" id="JAUSTY010000011">
    <property type="protein sequence ID" value="MDQ0166909.1"/>
    <property type="molecule type" value="Genomic_DNA"/>
</dbReference>
<dbReference type="Gene3D" id="3.30.470.10">
    <property type="match status" value="1"/>
</dbReference>
<evidence type="ECO:0000256" key="9">
    <source>
        <dbReference type="ARBA" id="ARBA00047911"/>
    </source>
</evidence>
<dbReference type="SUPFAM" id="SSF56752">
    <property type="entry name" value="D-aminoacid aminotransferase-like PLP-dependent enzymes"/>
    <property type="match status" value="1"/>
</dbReference>
<keyword evidence="8 11" id="KW-0663">Pyridoxal phosphate</keyword>
<dbReference type="InterPro" id="IPR018300">
    <property type="entry name" value="Aminotrans_IV_CS"/>
</dbReference>
<comment type="function">
    <text evidence="12">Acts on the D-isomers of alanine, leucine, aspartate, glutamate, aminobutyrate, norvaline and asparagine. The enzyme transfers an amino group from a substrate D-amino acid to the pyridoxal phosphate cofactor to form pyridoxamine and an alpha-keto acid in the first half-reaction.</text>
</comment>
<dbReference type="InterPro" id="IPR043131">
    <property type="entry name" value="BCAT-like_N"/>
</dbReference>
<comment type="caution">
    <text evidence="13">The sequence shown here is derived from an EMBL/GenBank/DDBJ whole genome shotgun (WGS) entry which is preliminary data.</text>
</comment>
<evidence type="ECO:0000256" key="3">
    <source>
        <dbReference type="ARBA" id="ARBA00011738"/>
    </source>
</evidence>
<comment type="similarity">
    <text evidence="2 10">Belongs to the class-IV pyridoxal-phosphate-dependent aminotransferase family.</text>
</comment>
<evidence type="ECO:0000256" key="6">
    <source>
        <dbReference type="ARBA" id="ARBA00022576"/>
    </source>
</evidence>
<accession>A0ABT9W1E5</accession>
<dbReference type="GO" id="GO:0047810">
    <property type="term" value="F:D-alanine-2-oxoglutarate aminotransferase activity"/>
    <property type="evidence" value="ECO:0007669"/>
    <property type="project" value="UniProtKB-EC"/>
</dbReference>
<dbReference type="NCBIfam" id="NF005209">
    <property type="entry name" value="PRK06680.1"/>
    <property type="match status" value="1"/>
</dbReference>
<evidence type="ECO:0000256" key="5">
    <source>
        <dbReference type="ARBA" id="ARBA00021779"/>
    </source>
</evidence>
<proteinExistence type="inferred from homology"/>
<dbReference type="PANTHER" id="PTHR42743">
    <property type="entry name" value="AMINO-ACID AMINOTRANSFERASE"/>
    <property type="match status" value="1"/>
</dbReference>
<evidence type="ECO:0000256" key="1">
    <source>
        <dbReference type="ARBA" id="ARBA00001933"/>
    </source>
</evidence>
<dbReference type="PROSITE" id="PS00770">
    <property type="entry name" value="AA_TRANSFER_CLASS_4"/>
    <property type="match status" value="1"/>
</dbReference>
<evidence type="ECO:0000256" key="11">
    <source>
        <dbReference type="RuleBase" id="RU004516"/>
    </source>
</evidence>
<gene>
    <name evidence="13" type="ORF">J2S11_002825</name>
</gene>
<evidence type="ECO:0000256" key="4">
    <source>
        <dbReference type="ARBA" id="ARBA00012874"/>
    </source>
</evidence>
<dbReference type="NCBIfam" id="TIGR01121">
    <property type="entry name" value="D_amino_aminoT"/>
    <property type="match status" value="1"/>
</dbReference>
<dbReference type="EC" id="2.6.1.21" evidence="4 12"/>
<comment type="catalytic activity">
    <reaction evidence="9 12">
        <text>D-alanine + 2-oxoglutarate = D-glutamate + pyruvate</text>
        <dbReference type="Rhea" id="RHEA:15869"/>
        <dbReference type="ChEBI" id="CHEBI:15361"/>
        <dbReference type="ChEBI" id="CHEBI:16810"/>
        <dbReference type="ChEBI" id="CHEBI:29986"/>
        <dbReference type="ChEBI" id="CHEBI:57416"/>
        <dbReference type="EC" id="2.6.1.21"/>
    </reaction>
</comment>
<dbReference type="RefSeq" id="WP_307395485.1">
    <property type="nucleotide sequence ID" value="NZ_BAAADK010000003.1"/>
</dbReference>
<dbReference type="Pfam" id="PF01063">
    <property type="entry name" value="Aminotran_4"/>
    <property type="match status" value="1"/>
</dbReference>
<evidence type="ECO:0000313" key="14">
    <source>
        <dbReference type="Proteomes" id="UP001235840"/>
    </source>
</evidence>
<comment type="subunit">
    <text evidence="3">Homodimer.</text>
</comment>
<reference evidence="13 14" key="1">
    <citation type="submission" date="2023-07" db="EMBL/GenBank/DDBJ databases">
        <title>Genomic Encyclopedia of Type Strains, Phase IV (KMG-IV): sequencing the most valuable type-strain genomes for metagenomic binning, comparative biology and taxonomic classification.</title>
        <authorList>
            <person name="Goeker M."/>
        </authorList>
    </citation>
    <scope>NUCLEOTIDE SEQUENCE [LARGE SCALE GENOMIC DNA]</scope>
    <source>
        <strain evidence="13 14">DSM 12751</strain>
    </source>
</reference>
<keyword evidence="14" id="KW-1185">Reference proteome</keyword>
<dbReference type="InterPro" id="IPR043132">
    <property type="entry name" value="BCAT-like_C"/>
</dbReference>
<dbReference type="PANTHER" id="PTHR42743:SF10">
    <property type="entry name" value="D-ALANINE AMINOTRANSFERASE"/>
    <property type="match status" value="1"/>
</dbReference>
<keyword evidence="6 13" id="KW-0032">Aminotransferase</keyword>
<keyword evidence="7 13" id="KW-0808">Transferase</keyword>
<dbReference type="InterPro" id="IPR050571">
    <property type="entry name" value="Class-IV_PLP-Dep_Aminotrnsfr"/>
</dbReference>
<evidence type="ECO:0000256" key="2">
    <source>
        <dbReference type="ARBA" id="ARBA00009320"/>
    </source>
</evidence>
<evidence type="ECO:0000256" key="8">
    <source>
        <dbReference type="ARBA" id="ARBA00022898"/>
    </source>
</evidence>
<dbReference type="Gene3D" id="3.20.10.10">
    <property type="entry name" value="D-amino Acid Aminotransferase, subunit A, domain 2"/>
    <property type="match status" value="1"/>
</dbReference>
<evidence type="ECO:0000256" key="12">
    <source>
        <dbReference type="RuleBase" id="RU004520"/>
    </source>
</evidence>
<evidence type="ECO:0000256" key="7">
    <source>
        <dbReference type="ARBA" id="ARBA00022679"/>
    </source>
</evidence>
<dbReference type="InterPro" id="IPR005784">
    <property type="entry name" value="D_amino_transT"/>
</dbReference>
<evidence type="ECO:0000313" key="13">
    <source>
        <dbReference type="EMBL" id="MDQ0166909.1"/>
    </source>
</evidence>
<organism evidence="13 14">
    <name type="scientific">Caldalkalibacillus horti</name>
    <dbReference type="NCBI Taxonomy" id="77523"/>
    <lineage>
        <taxon>Bacteria</taxon>
        <taxon>Bacillati</taxon>
        <taxon>Bacillota</taxon>
        <taxon>Bacilli</taxon>
        <taxon>Bacillales</taxon>
        <taxon>Bacillaceae</taxon>
        <taxon>Caldalkalibacillus</taxon>
    </lineage>
</organism>
<dbReference type="InterPro" id="IPR001544">
    <property type="entry name" value="Aminotrans_IV"/>
</dbReference>
<name>A0ABT9W1E5_9BACI</name>
<evidence type="ECO:0000256" key="10">
    <source>
        <dbReference type="RuleBase" id="RU004106"/>
    </source>
</evidence>
<protein>
    <recommendedName>
        <fullName evidence="5 12">D-alanine aminotransferase</fullName>
        <ecNumber evidence="4 12">2.6.1.21</ecNumber>
    </recommendedName>
</protein>
<dbReference type="Proteomes" id="UP001235840">
    <property type="component" value="Unassembled WGS sequence"/>
</dbReference>
<sequence length="277" mass="31133">MAQVLINGEIVTRIDAKVDIEDRAYQFGDGIYEVIRVYNGICYQLEEHIQRLERSAKEIRLSLPFSAEEFTQQLQELVKGNQLQEGIIYTQVTRGVAPRYHGFPSDDVKPQFVAYTKDLPRPTAFMEHGVKAVLLEDVRWLRCDIKSLNLLGNVLAKQKANDEGGFEAIQHRGDIVTEGSSSNVFLVQEGILYTHPASSLILNGITRVKVLELCEKLELIVKEQEFTVKDLLDADEVFITSTTSEVMPITQIDDQPVGPGIPGPLTVKLQQEFVKGF</sequence>
<dbReference type="InterPro" id="IPR036038">
    <property type="entry name" value="Aminotransferase-like"/>
</dbReference>
<dbReference type="CDD" id="cd01558">
    <property type="entry name" value="D-AAT_like"/>
    <property type="match status" value="1"/>
</dbReference>